<feature type="domain" description="Glycosyl hydrolase family 95 N-terminal" evidence="1">
    <location>
        <begin position="48"/>
        <end position="285"/>
    </location>
</feature>
<feature type="domain" description="Glycosyl hydrolase family 95 catalytic" evidence="3">
    <location>
        <begin position="303"/>
        <end position="720"/>
    </location>
</feature>
<dbReference type="AlphaFoldDB" id="A0A0P0L171"/>
<name>A0A0P0L171_PHOVU</name>
<reference evidence="4 5" key="2">
    <citation type="journal article" date="2016" name="Genome Biol. Evol.">
        <title>Extensive mobilome-driven genome diversification in mouse gut-associated Bacteroides vulgatus mpk.</title>
        <authorList>
            <person name="Lange A."/>
            <person name="Beier S."/>
            <person name="Steimle A."/>
            <person name="Autenrieth I.B."/>
            <person name="Huson D.H."/>
            <person name="Frick J.S."/>
        </authorList>
    </citation>
    <scope>NUCLEOTIDE SEQUENCE [LARGE SCALE GENOMIC DNA]</scope>
    <source>
        <strain evidence="5">mpk</strain>
    </source>
</reference>
<dbReference type="PATRIC" id="fig|821.40.peg.613"/>
<dbReference type="InterPro" id="IPR012341">
    <property type="entry name" value="6hp_glycosidase-like_sf"/>
</dbReference>
<feature type="domain" description="Alpha fucosidase A-like C-terminal" evidence="2">
    <location>
        <begin position="722"/>
        <end position="813"/>
    </location>
</feature>
<dbReference type="Gene3D" id="2.70.98.50">
    <property type="entry name" value="putative glycoside hydrolase family protein from bacillus halodurans"/>
    <property type="match status" value="1"/>
</dbReference>
<dbReference type="Gene3D" id="1.50.10.10">
    <property type="match status" value="1"/>
</dbReference>
<evidence type="ECO:0000313" key="4">
    <source>
        <dbReference type="EMBL" id="ALK83143.1"/>
    </source>
</evidence>
<keyword evidence="4" id="KW-0378">Hydrolase</keyword>
<protein>
    <submittedName>
        <fullName evidence="4">Glycoside hydrolase family protein</fullName>
    </submittedName>
</protein>
<dbReference type="InterPro" id="IPR054363">
    <property type="entry name" value="GH95_cat"/>
</dbReference>
<dbReference type="Pfam" id="PF21307">
    <property type="entry name" value="Glyco_hydro_95_C"/>
    <property type="match status" value="1"/>
</dbReference>
<organism evidence="4 5">
    <name type="scientific">Phocaeicola vulgatus</name>
    <name type="common">Bacteroides vulgatus</name>
    <dbReference type="NCBI Taxonomy" id="821"/>
    <lineage>
        <taxon>Bacteria</taxon>
        <taxon>Pseudomonadati</taxon>
        <taxon>Bacteroidota</taxon>
        <taxon>Bacteroidia</taxon>
        <taxon>Bacteroidales</taxon>
        <taxon>Bacteroidaceae</taxon>
        <taxon>Phocaeicola</taxon>
    </lineage>
</organism>
<gene>
    <name evidence="4" type="ORF">BvMPK_0515</name>
</gene>
<evidence type="ECO:0000313" key="5">
    <source>
        <dbReference type="Proteomes" id="UP000061587"/>
    </source>
</evidence>
<dbReference type="GO" id="GO:0005975">
    <property type="term" value="P:carbohydrate metabolic process"/>
    <property type="evidence" value="ECO:0007669"/>
    <property type="project" value="InterPro"/>
</dbReference>
<dbReference type="InterPro" id="IPR016518">
    <property type="entry name" value="Alpha-L-fucosidase"/>
</dbReference>
<dbReference type="InterPro" id="IPR049053">
    <property type="entry name" value="AFCA-like_C"/>
</dbReference>
<reference evidence="5" key="1">
    <citation type="submission" date="2015-10" db="EMBL/GenBank/DDBJ databases">
        <title>Extensive mobilome-driven genome diversification in gut-associated Bacteroides vulgatus mpk.</title>
        <authorList>
            <person name="Beier S."/>
            <person name="Lange A."/>
            <person name="Huson D.H."/>
            <person name="Frick J.-S."/>
            <person name="Autenrieth I.B."/>
        </authorList>
    </citation>
    <scope>NUCLEOTIDE SEQUENCE [LARGE SCALE GENOMIC DNA]</scope>
    <source>
        <strain evidence="5">mpk</strain>
    </source>
</reference>
<dbReference type="SUPFAM" id="SSF48208">
    <property type="entry name" value="Six-hairpin glycosidases"/>
    <property type="match status" value="1"/>
</dbReference>
<dbReference type="Proteomes" id="UP000061587">
    <property type="component" value="Chromosome"/>
</dbReference>
<dbReference type="InterPro" id="IPR008928">
    <property type="entry name" value="6-hairpin_glycosidase_sf"/>
</dbReference>
<dbReference type="PANTHER" id="PTHR31084:SF0">
    <property type="entry name" value="ALPHA-L-FUCOSIDASE 2"/>
    <property type="match status" value="1"/>
</dbReference>
<dbReference type="InterPro" id="IPR027414">
    <property type="entry name" value="GH95_N_dom"/>
</dbReference>
<dbReference type="EMBL" id="CP013020">
    <property type="protein sequence ID" value="ALK83143.1"/>
    <property type="molecule type" value="Genomic_DNA"/>
</dbReference>
<dbReference type="PANTHER" id="PTHR31084">
    <property type="entry name" value="ALPHA-L-FUCOSIDASE 2"/>
    <property type="match status" value="1"/>
</dbReference>
<dbReference type="Pfam" id="PF22124">
    <property type="entry name" value="Glyco_hydro_95_cat"/>
    <property type="match status" value="1"/>
</dbReference>
<evidence type="ECO:0000259" key="3">
    <source>
        <dbReference type="Pfam" id="PF22124"/>
    </source>
</evidence>
<evidence type="ECO:0000259" key="1">
    <source>
        <dbReference type="Pfam" id="PF14498"/>
    </source>
</evidence>
<dbReference type="PIRSF" id="PIRSF007663">
    <property type="entry name" value="UCP007663"/>
    <property type="match status" value="1"/>
</dbReference>
<proteinExistence type="predicted"/>
<dbReference type="Pfam" id="PF14498">
    <property type="entry name" value="Glyco_hyd_65N_2"/>
    <property type="match status" value="1"/>
</dbReference>
<dbReference type="GO" id="GO:0004560">
    <property type="term" value="F:alpha-L-fucosidase activity"/>
    <property type="evidence" value="ECO:0007669"/>
    <property type="project" value="InterPro"/>
</dbReference>
<dbReference type="InterPro" id="IPR013780">
    <property type="entry name" value="Glyco_hydro_b"/>
</dbReference>
<accession>A0A0P0L171</accession>
<evidence type="ECO:0000259" key="2">
    <source>
        <dbReference type="Pfam" id="PF21307"/>
    </source>
</evidence>
<dbReference type="Gene3D" id="2.60.40.1180">
    <property type="entry name" value="Golgi alpha-mannosidase II"/>
    <property type="match status" value="1"/>
</dbReference>
<sequence>MGEVYLLLFQKKLLIMKNMKHFKTYLAAMALALSGCQSATDSCGTTELWYAQPAKVWMESLPIGNGRLGAMTYGGIEEEKLALNESTMWSGQYNENQNKPFGREKMNQLRKLFFEGKLSEGNRIAGDNLHGNQTSFGTHLPIGDLKMQFIYPEGKVTGYRRSLSLDEAISSVSFNSGGVNYKREYFATNPDNVLVLRLTADKQKSITMNMGLDLMRQADLSVEDNQLVFTGKVDFPLHGPGGVCFEGRIAVLADNGEVKMEQSGVGIKEADAVTLIVDVRTDYKSPDYKKLCADGVKKAIAKSYDELKQAHIKDYNTLYNRVSIHFGQDANRALPTDVRWKQVKEGKTDTGLDALFFQYGRYLTIASSRENSPLPIALQGFFNDNKACNMGWTNDYHLDINTEQNYWAANVGNLAECNAPLFTYIKDLAHHGAKTAEVVYGCKGWTAHTTANVWGYTPASSTIIWGLFPMAGSWIASHLWTQYEFTQDKQYLAETAYPLLKGNAQFILDFLAKDPKSGYLMTGPSISPENWFRTVGGEEMVASMMPACDRELAYEILSNCVQASEILDTDREFADSLRTAIVQLPPIQLRANGAIREWFEDFEEAHPNHRHTSHLLALYPFSQITLEKTPELAEAARKTIENRLSAENWEDTEWSRANMICMYARLKDAQEAYKSVQLLQGKLSRENLMTVSPGGIAGAEGDIYSFDGNPAGTAGMAEMLIQNHEGYVEFLPCLPIEWKDGGFKGLCLKGGAEATAEWTNAVINKASLKATADQVLKVKIPQGKKYRVLLNSKEAIANPDAKGLITVDMKRGDLLELL</sequence>